<dbReference type="GO" id="GO:0006508">
    <property type="term" value="P:proteolysis"/>
    <property type="evidence" value="ECO:0007669"/>
    <property type="project" value="UniProtKB-KW"/>
</dbReference>
<comment type="cofactor">
    <cofactor evidence="1">
        <name>Zn(2+)</name>
        <dbReference type="ChEBI" id="CHEBI:29105"/>
    </cofactor>
</comment>
<keyword evidence="6" id="KW-1185">Reference proteome</keyword>
<dbReference type="KEGG" id="psym:J1N51_03405"/>
<keyword evidence="4" id="KW-0482">Metalloprotease</keyword>
<evidence type="ECO:0000256" key="1">
    <source>
        <dbReference type="ARBA" id="ARBA00001947"/>
    </source>
</evidence>
<organism evidence="5 6">
    <name type="scientific">Psychrosphaera ytuae</name>
    <dbReference type="NCBI Taxonomy" id="2820710"/>
    <lineage>
        <taxon>Bacteria</taxon>
        <taxon>Pseudomonadati</taxon>
        <taxon>Pseudomonadota</taxon>
        <taxon>Gammaproteobacteria</taxon>
        <taxon>Alteromonadales</taxon>
        <taxon>Pseudoalteromonadaceae</taxon>
        <taxon>Psychrosphaera</taxon>
    </lineage>
</organism>
<accession>A0A975DCS5</accession>
<dbReference type="Proteomes" id="UP000682739">
    <property type="component" value="Chromosome"/>
</dbReference>
<evidence type="ECO:0000313" key="5">
    <source>
        <dbReference type="EMBL" id="QTH64533.1"/>
    </source>
</evidence>
<dbReference type="SMART" id="SM01154">
    <property type="entry name" value="DUF1704"/>
    <property type="match status" value="1"/>
</dbReference>
<dbReference type="AlphaFoldDB" id="A0A975DCS5"/>
<dbReference type="InterPro" id="IPR012656">
    <property type="entry name" value="CHP02421_QEGLA"/>
</dbReference>
<dbReference type="EMBL" id="CP072110">
    <property type="protein sequence ID" value="QTH64533.1"/>
    <property type="molecule type" value="Genomic_DNA"/>
</dbReference>
<dbReference type="PANTHER" id="PTHR31817:SF0">
    <property type="entry name" value="CHROMOSOME UNDETERMINED SCAFFOLD_67, WHOLE GENOME SHOTGUN SEQUENCE"/>
    <property type="match status" value="1"/>
</dbReference>
<dbReference type="GO" id="GO:0080164">
    <property type="term" value="P:regulation of nitric oxide metabolic process"/>
    <property type="evidence" value="ECO:0007669"/>
    <property type="project" value="TreeGrafter"/>
</dbReference>
<dbReference type="RefSeq" id="WP_208832587.1">
    <property type="nucleotide sequence ID" value="NZ_CP072110.1"/>
</dbReference>
<protein>
    <submittedName>
        <fullName evidence="5">Flavohemoglobin expression-modulating QEGLA motif protein</fullName>
    </submittedName>
</protein>
<proteinExistence type="predicted"/>
<dbReference type="GO" id="GO:0008237">
    <property type="term" value="F:metallopeptidase activity"/>
    <property type="evidence" value="ECO:0007669"/>
    <property type="project" value="UniProtKB-KW"/>
</dbReference>
<evidence type="ECO:0000256" key="4">
    <source>
        <dbReference type="ARBA" id="ARBA00023049"/>
    </source>
</evidence>
<evidence type="ECO:0000256" key="3">
    <source>
        <dbReference type="ARBA" id="ARBA00022801"/>
    </source>
</evidence>
<evidence type="ECO:0000313" key="6">
    <source>
        <dbReference type="Proteomes" id="UP000682739"/>
    </source>
</evidence>
<dbReference type="Pfam" id="PF08014">
    <property type="entry name" value="MATCAP"/>
    <property type="match status" value="1"/>
</dbReference>
<dbReference type="NCBIfam" id="TIGR02421">
    <property type="entry name" value="QEGLA"/>
    <property type="match status" value="1"/>
</dbReference>
<evidence type="ECO:0000256" key="2">
    <source>
        <dbReference type="ARBA" id="ARBA00022670"/>
    </source>
</evidence>
<gene>
    <name evidence="5" type="ORF">J1N51_03405</name>
</gene>
<keyword evidence="2" id="KW-0645">Protease</keyword>
<keyword evidence="3" id="KW-0378">Hydrolase</keyword>
<reference evidence="5" key="1">
    <citation type="submission" date="2021-03" db="EMBL/GenBank/DDBJ databases">
        <title>Description of Psychrosphaera ytuae sp. nov. isolated from deep sea sediment of South China Sea.</title>
        <authorList>
            <person name="Zhang J."/>
            <person name="Xu X.-D."/>
        </authorList>
    </citation>
    <scope>NUCLEOTIDE SEQUENCE</scope>
    <source>
        <strain evidence="5">MTZ26</strain>
    </source>
</reference>
<dbReference type="PANTHER" id="PTHR31817">
    <property type="match status" value="1"/>
</dbReference>
<name>A0A975DCS5_9GAMM</name>
<sequence length="377" mass="42227">MQPISQQVQALDDALYDTVQGINILSAVAPLNFQQAKSAFFESKFTQNPEFVYTDTRLDCFERKRKLFNLPIDSLGDEDLVTFYKDVIESYVDKIDQFNSVGTPNFVYNCLRYYGEPNQKDIANAKFLLHLPGELGELEQEPLNAEAVVSLMGDFANQHGYQHQIVIDDSMIANALVTGTTIKVNTNAKIALVEAQALAHHEIGVHLVTTLNSRAQPIRALNLGSPLNTMTQEGIAILCEYLAGCVSLPRLKVLALRVLAVDSMLKDSDFKRTFTMLLEQYRVDPNLAFTITARAYRGGGFTKDYLYLQGLHNMLNAYENEPNFNYLLAGKVSLEHLPLITRLIDKGFLSAPKHISPAILNPVKNDKINEFISHAIR</sequence>
<dbReference type="InterPro" id="IPR012548">
    <property type="entry name" value="MATCAP"/>
</dbReference>